<keyword evidence="4" id="KW-0012">Acyltransferase</keyword>
<sequence length="172" mass="18296">MTAPTPEPGAVRLRPLTTADLDRVLELEPQLFGAGAWSRGTYIEELAAAGRTYVAAVIEVDGAELLVGYAGVAAGEEAQVMTVGVAAGYRRRGVGTRLLDALVRIAAEEGARSMLLEVRASDEGAQALYARAGFVPIGRRRNYYLAEREDAVVMRKVLRRGPGPVGNELGEA</sequence>
<dbReference type="AlphaFoldDB" id="A0A552WRV0"/>
<accession>A0A552WRV0</accession>
<evidence type="ECO:0000256" key="3">
    <source>
        <dbReference type="ARBA" id="ARBA00022679"/>
    </source>
</evidence>
<keyword evidence="2" id="KW-0963">Cytoplasm</keyword>
<evidence type="ECO:0000256" key="2">
    <source>
        <dbReference type="ARBA" id="ARBA00022490"/>
    </source>
</evidence>
<dbReference type="Gene3D" id="3.40.630.30">
    <property type="match status" value="1"/>
</dbReference>
<dbReference type="GO" id="GO:0008080">
    <property type="term" value="F:N-acetyltransferase activity"/>
    <property type="evidence" value="ECO:0007669"/>
    <property type="project" value="InterPro"/>
</dbReference>
<dbReference type="CDD" id="cd04301">
    <property type="entry name" value="NAT_SF"/>
    <property type="match status" value="1"/>
</dbReference>
<proteinExistence type="inferred from homology"/>
<dbReference type="Pfam" id="PF00583">
    <property type="entry name" value="Acetyltransf_1"/>
    <property type="match status" value="1"/>
</dbReference>
<dbReference type="PROSITE" id="PS51186">
    <property type="entry name" value="GNAT"/>
    <property type="match status" value="1"/>
</dbReference>
<evidence type="ECO:0000259" key="5">
    <source>
        <dbReference type="PROSITE" id="PS51186"/>
    </source>
</evidence>
<dbReference type="InterPro" id="IPR000182">
    <property type="entry name" value="GNAT_dom"/>
</dbReference>
<dbReference type="Proteomes" id="UP000318693">
    <property type="component" value="Unassembled WGS sequence"/>
</dbReference>
<evidence type="ECO:0000313" key="7">
    <source>
        <dbReference type="Proteomes" id="UP000318693"/>
    </source>
</evidence>
<comment type="caution">
    <text evidence="6">The sequence shown here is derived from an EMBL/GenBank/DDBJ whole genome shotgun (WGS) entry which is preliminary data.</text>
</comment>
<dbReference type="RefSeq" id="WP_143418220.1">
    <property type="nucleotide sequence ID" value="NZ_VJXR01000021.1"/>
</dbReference>
<dbReference type="InterPro" id="IPR016181">
    <property type="entry name" value="Acyl_CoA_acyltransferase"/>
</dbReference>
<reference evidence="6 7" key="1">
    <citation type="submission" date="2019-07" db="EMBL/GenBank/DDBJ databases">
        <title>Georgenia wutianyii sp. nov. and Georgenia *** sp. nov. isolated from plateau pika (Ochotona curzoniae) in the Qinghai-Tibet plateau of China.</title>
        <authorList>
            <person name="Tian Z."/>
        </authorList>
    </citation>
    <scope>NUCLEOTIDE SEQUENCE [LARGE SCALE GENOMIC DNA]</scope>
    <source>
        <strain evidence="6 7">Z446</strain>
    </source>
</reference>
<feature type="domain" description="N-acetyltransferase" evidence="5">
    <location>
        <begin position="11"/>
        <end position="159"/>
    </location>
</feature>
<dbReference type="EMBL" id="VJXR01000021">
    <property type="protein sequence ID" value="TRW45550.1"/>
    <property type="molecule type" value="Genomic_DNA"/>
</dbReference>
<evidence type="ECO:0000256" key="4">
    <source>
        <dbReference type="ARBA" id="ARBA00023315"/>
    </source>
</evidence>
<gene>
    <name evidence="6" type="primary">rimI</name>
    <name evidence="6" type="ORF">FJ693_09065</name>
</gene>
<dbReference type="PANTHER" id="PTHR43420:SF44">
    <property type="entry name" value="ACETYLTRANSFERASE YPEA"/>
    <property type="match status" value="1"/>
</dbReference>
<evidence type="ECO:0000256" key="1">
    <source>
        <dbReference type="ARBA" id="ARBA00005395"/>
    </source>
</evidence>
<name>A0A552WRV0_9MICO</name>
<dbReference type="NCBIfam" id="TIGR01575">
    <property type="entry name" value="rimI"/>
    <property type="match status" value="1"/>
</dbReference>
<organism evidence="6 7">
    <name type="scientific">Georgenia yuyongxinii</name>
    <dbReference type="NCBI Taxonomy" id="2589797"/>
    <lineage>
        <taxon>Bacteria</taxon>
        <taxon>Bacillati</taxon>
        <taxon>Actinomycetota</taxon>
        <taxon>Actinomycetes</taxon>
        <taxon>Micrococcales</taxon>
        <taxon>Bogoriellaceae</taxon>
        <taxon>Georgenia</taxon>
    </lineage>
</organism>
<protein>
    <submittedName>
        <fullName evidence="6">Ribosomal-protein-alanine N-acetyltransferase</fullName>
    </submittedName>
</protein>
<comment type="similarity">
    <text evidence="1">Belongs to the acetyltransferase family. RimI subfamily.</text>
</comment>
<keyword evidence="3 6" id="KW-0808">Transferase</keyword>
<dbReference type="InterPro" id="IPR050680">
    <property type="entry name" value="YpeA/RimI_acetyltransf"/>
</dbReference>
<dbReference type="SUPFAM" id="SSF55729">
    <property type="entry name" value="Acyl-CoA N-acyltransferases (Nat)"/>
    <property type="match status" value="1"/>
</dbReference>
<dbReference type="InterPro" id="IPR006464">
    <property type="entry name" value="AcTrfase_RimI/Ard1"/>
</dbReference>
<dbReference type="PANTHER" id="PTHR43420">
    <property type="entry name" value="ACETYLTRANSFERASE"/>
    <property type="match status" value="1"/>
</dbReference>
<evidence type="ECO:0000313" key="6">
    <source>
        <dbReference type="EMBL" id="TRW45550.1"/>
    </source>
</evidence>
<keyword evidence="7" id="KW-1185">Reference proteome</keyword>